<protein>
    <submittedName>
        <fullName evidence="1">9556_t:CDS:1</fullName>
    </submittedName>
</protein>
<feature type="non-terminal residue" evidence="1">
    <location>
        <position position="149"/>
    </location>
</feature>
<reference evidence="1" key="1">
    <citation type="submission" date="2021-06" db="EMBL/GenBank/DDBJ databases">
        <authorList>
            <person name="Kallberg Y."/>
            <person name="Tangrot J."/>
            <person name="Rosling A."/>
        </authorList>
    </citation>
    <scope>NUCLEOTIDE SEQUENCE</scope>
    <source>
        <strain evidence="1">28 12/20/2015</strain>
    </source>
</reference>
<proteinExistence type="predicted"/>
<dbReference type="EMBL" id="CAJVPW010024612">
    <property type="protein sequence ID" value="CAG8705533.1"/>
    <property type="molecule type" value="Genomic_DNA"/>
</dbReference>
<accession>A0ACA9PGR2</accession>
<keyword evidence="2" id="KW-1185">Reference proteome</keyword>
<gene>
    <name evidence="1" type="ORF">SPELUC_LOCUS11500</name>
</gene>
<evidence type="ECO:0000313" key="2">
    <source>
        <dbReference type="Proteomes" id="UP000789366"/>
    </source>
</evidence>
<evidence type="ECO:0000313" key="1">
    <source>
        <dbReference type="EMBL" id="CAG8705533.1"/>
    </source>
</evidence>
<comment type="caution">
    <text evidence="1">The sequence shown here is derived from an EMBL/GenBank/DDBJ whole genome shotgun (WGS) entry which is preliminary data.</text>
</comment>
<name>A0ACA9PGR2_9GLOM</name>
<dbReference type="Proteomes" id="UP000789366">
    <property type="component" value="Unassembled WGS sequence"/>
</dbReference>
<organism evidence="1 2">
    <name type="scientific">Cetraspora pellucida</name>
    <dbReference type="NCBI Taxonomy" id="1433469"/>
    <lineage>
        <taxon>Eukaryota</taxon>
        <taxon>Fungi</taxon>
        <taxon>Fungi incertae sedis</taxon>
        <taxon>Mucoromycota</taxon>
        <taxon>Glomeromycotina</taxon>
        <taxon>Glomeromycetes</taxon>
        <taxon>Diversisporales</taxon>
        <taxon>Gigasporaceae</taxon>
        <taxon>Cetraspora</taxon>
    </lineage>
</organism>
<sequence length="149" mass="17984">MIQKLSNTLSASEMKFLMENHIKFVPCYTDESVLSSRRTKIFLEKYNQTIILNKFSFYQEYKLKDFINDLKQYQNVELHENILKFKGIFRYSVDEVIFFYEFASDGTLRQYLHLKFKMINWNDKLRLAKQITSAMKYLHENDIVHANLV</sequence>